<dbReference type="KEGG" id="htl:HPTL_1864"/>
<evidence type="ECO:0008006" key="3">
    <source>
        <dbReference type="Google" id="ProtNLM"/>
    </source>
</evidence>
<evidence type="ECO:0000313" key="1">
    <source>
        <dbReference type="EMBL" id="BBD78120.1"/>
    </source>
</evidence>
<gene>
    <name evidence="1" type="ORF">HPTL_1864</name>
</gene>
<dbReference type="AlphaFoldDB" id="A0A2Z6E0L7"/>
<dbReference type="OrthoDB" id="9182241at2"/>
<dbReference type="EMBL" id="AP018558">
    <property type="protein sequence ID" value="BBD78120.1"/>
    <property type="molecule type" value="Genomic_DNA"/>
</dbReference>
<accession>A0A2Z6E0L7</accession>
<protein>
    <recommendedName>
        <fullName evidence="3">Lipoprotein</fullName>
    </recommendedName>
</protein>
<proteinExistence type="predicted"/>
<reference evidence="1 2" key="1">
    <citation type="submission" date="2018-04" db="EMBL/GenBank/DDBJ databases">
        <title>Complete genome sequence of Hydrogenophilus thermoluteolus TH-1.</title>
        <authorList>
            <person name="Arai H."/>
        </authorList>
    </citation>
    <scope>NUCLEOTIDE SEQUENCE [LARGE SCALE GENOMIC DNA]</scope>
    <source>
        <strain evidence="1 2">TH-1</strain>
    </source>
</reference>
<evidence type="ECO:0000313" key="2">
    <source>
        <dbReference type="Proteomes" id="UP000262004"/>
    </source>
</evidence>
<dbReference type="PROSITE" id="PS51257">
    <property type="entry name" value="PROKAR_LIPOPROTEIN"/>
    <property type="match status" value="1"/>
</dbReference>
<organism evidence="1 2">
    <name type="scientific">Hydrogenophilus thermoluteolus</name>
    <name type="common">Pseudomonas hydrogenothermophila</name>
    <dbReference type="NCBI Taxonomy" id="297"/>
    <lineage>
        <taxon>Bacteria</taxon>
        <taxon>Pseudomonadati</taxon>
        <taxon>Pseudomonadota</taxon>
        <taxon>Hydrogenophilia</taxon>
        <taxon>Hydrogenophilales</taxon>
        <taxon>Hydrogenophilaceae</taxon>
        <taxon>Hydrogenophilus</taxon>
    </lineage>
</organism>
<sequence length="71" mass="7889">MLRHWGTGLLVIAGLFLTACTEKPQDYTPGKSTAAYDPPSYVSAPFAGDRQAWLEAVNTRTKKQSEYVRVQ</sequence>
<dbReference type="Proteomes" id="UP000262004">
    <property type="component" value="Chromosome"/>
</dbReference>
<name>A0A2Z6E0L7_HYDTE</name>
<keyword evidence="2" id="KW-1185">Reference proteome</keyword>